<accession>A0A7S3L7W1</accession>
<dbReference type="EMBL" id="HBIM01013738">
    <property type="protein sequence ID" value="CAE0413839.1"/>
    <property type="molecule type" value="Transcribed_RNA"/>
</dbReference>
<sequence>MNDVEVLRSGYLFVFPNPKEPVLLLDSTRLRHALASVLDRCVFYLLTLCSNEAAQNHGGTLVNVVSSRKGPTKNMKQKQRQWAFVHSAMPFRFKKAVVVQSHEEGEQLLLEFLAYQQSRLLGFSSGLHTDSISKDSFTNTFRGLVTKGFDRSEIPISLGGDFDHCTMLPEWTRMRISLEDAMSSAPPVRNAIPNQIIASFTRIRNKQGDRHEKNTVVVCNNKREIREEDRDEYVRQRNASYARRSYHRKKLKVWFIMSRLVVIACRKSSSRKPPCPSLEHCFHGRFSSTFGSLQLRRLGQWHSSSKDRLIPAHEWDNQRT</sequence>
<reference evidence="1" key="1">
    <citation type="submission" date="2021-01" db="EMBL/GenBank/DDBJ databases">
        <authorList>
            <person name="Corre E."/>
            <person name="Pelletier E."/>
            <person name="Niang G."/>
            <person name="Scheremetjew M."/>
            <person name="Finn R."/>
            <person name="Kale V."/>
            <person name="Holt S."/>
            <person name="Cochrane G."/>
            <person name="Meng A."/>
            <person name="Brown T."/>
            <person name="Cohen L."/>
        </authorList>
    </citation>
    <scope>NUCLEOTIDE SEQUENCE</scope>
    <source>
        <strain evidence="1">CCMP127</strain>
    </source>
</reference>
<dbReference type="AlphaFoldDB" id="A0A7S3L7W1"/>
<proteinExistence type="predicted"/>
<name>A0A7S3L7W1_9STRA</name>
<gene>
    <name evidence="1" type="ORF">ACOF00016_LOCUS11082</name>
</gene>
<organism evidence="1">
    <name type="scientific">Amphora coffeiformis</name>
    <dbReference type="NCBI Taxonomy" id="265554"/>
    <lineage>
        <taxon>Eukaryota</taxon>
        <taxon>Sar</taxon>
        <taxon>Stramenopiles</taxon>
        <taxon>Ochrophyta</taxon>
        <taxon>Bacillariophyta</taxon>
        <taxon>Bacillariophyceae</taxon>
        <taxon>Bacillariophycidae</taxon>
        <taxon>Thalassiophysales</taxon>
        <taxon>Catenulaceae</taxon>
        <taxon>Amphora</taxon>
    </lineage>
</organism>
<evidence type="ECO:0000313" key="1">
    <source>
        <dbReference type="EMBL" id="CAE0413839.1"/>
    </source>
</evidence>
<protein>
    <submittedName>
        <fullName evidence="1">Uncharacterized protein</fullName>
    </submittedName>
</protein>